<evidence type="ECO:0000256" key="1">
    <source>
        <dbReference type="ARBA" id="ARBA00002442"/>
    </source>
</evidence>
<evidence type="ECO:0000256" key="6">
    <source>
        <dbReference type="ARBA" id="ARBA00022475"/>
    </source>
</evidence>
<evidence type="ECO:0000256" key="2">
    <source>
        <dbReference type="ARBA" id="ARBA00004377"/>
    </source>
</evidence>
<protein>
    <recommendedName>
        <fullName evidence="4 12">Heme exporter protein D</fullName>
    </recommendedName>
</protein>
<evidence type="ECO:0000313" key="13">
    <source>
        <dbReference type="EMBL" id="OCH97395.1"/>
    </source>
</evidence>
<feature type="transmembrane region" description="Helical" evidence="12">
    <location>
        <begin position="16"/>
        <end position="35"/>
    </location>
</feature>
<reference evidence="13 14" key="1">
    <citation type="submission" date="2016-05" db="EMBL/GenBank/DDBJ databases">
        <authorList>
            <person name="Prochazka B."/>
            <person name="Indra A."/>
            <person name="Hasenberger P."/>
            <person name="Blaschitz M."/>
            <person name="Wagner L."/>
            <person name="Wewalka G."/>
            <person name="Sorschag S."/>
            <person name="Schmid D."/>
            <person name="Ruppitsch W."/>
        </authorList>
    </citation>
    <scope>NUCLEOTIDE SEQUENCE [LARGE SCALE GENOMIC DNA]</scope>
    <source>
        <strain evidence="13 14">974010_12</strain>
    </source>
</reference>
<comment type="caution">
    <text evidence="13">The sequence shown here is derived from an EMBL/GenBank/DDBJ whole genome shotgun (WGS) entry which is preliminary data.</text>
</comment>
<comment type="similarity">
    <text evidence="3 12">Belongs to the CcmD/CycX/HelD family.</text>
</comment>
<sequence length="54" mass="6326">MNQIVTWCSMGGYSTYVWSAYALAALVLLGNILGIRVQRARTIRHLQQWFKRQR</sequence>
<dbReference type="InterPro" id="IPR007078">
    <property type="entry name" value="Haem_export_protD_CcmD"/>
</dbReference>
<keyword evidence="5 12" id="KW-0813">Transport</keyword>
<evidence type="ECO:0000256" key="5">
    <source>
        <dbReference type="ARBA" id="ARBA00022448"/>
    </source>
</evidence>
<name>A0ABX2XRZ2_9GAMM</name>
<keyword evidence="6 12" id="KW-1003">Cell membrane</keyword>
<comment type="subcellular location">
    <subcellularLocation>
        <location evidence="2 12">Cell inner membrane</location>
        <topology evidence="2 12">Single-pass membrane protein</topology>
    </subcellularLocation>
</comment>
<keyword evidence="8 12" id="KW-0812">Transmembrane</keyword>
<organism evidence="13 14">
    <name type="scientific">Legionella jamestowniensis</name>
    <dbReference type="NCBI Taxonomy" id="455"/>
    <lineage>
        <taxon>Bacteria</taxon>
        <taxon>Pseudomonadati</taxon>
        <taxon>Pseudomonadota</taxon>
        <taxon>Gammaproteobacteria</taxon>
        <taxon>Legionellales</taxon>
        <taxon>Legionellaceae</taxon>
        <taxon>Legionella</taxon>
    </lineage>
</organism>
<keyword evidence="10 12" id="KW-1133">Transmembrane helix</keyword>
<evidence type="ECO:0000256" key="10">
    <source>
        <dbReference type="ARBA" id="ARBA00022989"/>
    </source>
</evidence>
<gene>
    <name evidence="13" type="ORF">A8135_14600</name>
</gene>
<dbReference type="Proteomes" id="UP000093336">
    <property type="component" value="Unassembled WGS sequence"/>
</dbReference>
<evidence type="ECO:0000313" key="14">
    <source>
        <dbReference type="Proteomes" id="UP000093336"/>
    </source>
</evidence>
<evidence type="ECO:0000256" key="3">
    <source>
        <dbReference type="ARBA" id="ARBA00008741"/>
    </source>
</evidence>
<dbReference type="Pfam" id="PF04995">
    <property type="entry name" value="CcmD"/>
    <property type="match status" value="1"/>
</dbReference>
<evidence type="ECO:0000256" key="9">
    <source>
        <dbReference type="ARBA" id="ARBA00022748"/>
    </source>
</evidence>
<evidence type="ECO:0000256" key="4">
    <source>
        <dbReference type="ARBA" id="ARBA00016461"/>
    </source>
</evidence>
<keyword evidence="11 12" id="KW-0472">Membrane</keyword>
<proteinExistence type="inferred from homology"/>
<dbReference type="RefSeq" id="WP_058448968.1">
    <property type="nucleotide sequence ID" value="NZ_CAAAJF010000012.1"/>
</dbReference>
<keyword evidence="9 12" id="KW-0201">Cytochrome c-type biogenesis</keyword>
<dbReference type="EMBL" id="LYOZ01000039">
    <property type="protein sequence ID" value="OCH97395.1"/>
    <property type="molecule type" value="Genomic_DNA"/>
</dbReference>
<evidence type="ECO:0000256" key="8">
    <source>
        <dbReference type="ARBA" id="ARBA00022692"/>
    </source>
</evidence>
<evidence type="ECO:0000256" key="7">
    <source>
        <dbReference type="ARBA" id="ARBA00022519"/>
    </source>
</evidence>
<dbReference type="NCBIfam" id="TIGR03141">
    <property type="entry name" value="cytochro_ccmD"/>
    <property type="match status" value="1"/>
</dbReference>
<evidence type="ECO:0000256" key="12">
    <source>
        <dbReference type="RuleBase" id="RU363101"/>
    </source>
</evidence>
<keyword evidence="7 12" id="KW-0997">Cell inner membrane</keyword>
<accession>A0ABX2XRZ2</accession>
<comment type="function">
    <text evidence="1 12">Required for the export of heme to the periplasm for the biogenesis of c-type cytochromes.</text>
</comment>
<keyword evidence="14" id="KW-1185">Reference proteome</keyword>
<evidence type="ECO:0000256" key="11">
    <source>
        <dbReference type="ARBA" id="ARBA00023136"/>
    </source>
</evidence>